<gene>
    <name evidence="4" type="ORF">G647_05515</name>
</gene>
<dbReference type="InterPro" id="IPR046347">
    <property type="entry name" value="bZIP_sf"/>
</dbReference>
<evidence type="ECO:0000256" key="1">
    <source>
        <dbReference type="ARBA" id="ARBA00004123"/>
    </source>
</evidence>
<dbReference type="PROSITE" id="PS00036">
    <property type="entry name" value="BZIP_BASIC"/>
    <property type="match status" value="1"/>
</dbReference>
<dbReference type="OrthoDB" id="4145961at2759"/>
<dbReference type="AlphaFoldDB" id="V9DA42"/>
<dbReference type="InterPro" id="IPR050936">
    <property type="entry name" value="AP-1-like"/>
</dbReference>
<evidence type="ECO:0000313" key="4">
    <source>
        <dbReference type="EMBL" id="ETI23710.1"/>
    </source>
</evidence>
<dbReference type="GO" id="GO:0090575">
    <property type="term" value="C:RNA polymerase II transcription regulator complex"/>
    <property type="evidence" value="ECO:0007669"/>
    <property type="project" value="TreeGrafter"/>
</dbReference>
<name>V9DA42_9EURO</name>
<reference evidence="4 5" key="1">
    <citation type="submission" date="2013-03" db="EMBL/GenBank/DDBJ databases">
        <title>The Genome Sequence of Cladophialophora carrionii CBS 160.54.</title>
        <authorList>
            <consortium name="The Broad Institute Genomics Platform"/>
            <person name="Cuomo C."/>
            <person name="de Hoog S."/>
            <person name="Gorbushina A."/>
            <person name="Walker B."/>
            <person name="Young S.K."/>
            <person name="Zeng Q."/>
            <person name="Gargeya S."/>
            <person name="Fitzgerald M."/>
            <person name="Haas B."/>
            <person name="Abouelleil A."/>
            <person name="Allen A.W."/>
            <person name="Alvarado L."/>
            <person name="Arachchi H.M."/>
            <person name="Berlin A.M."/>
            <person name="Chapman S.B."/>
            <person name="Gainer-Dewar J."/>
            <person name="Goldberg J."/>
            <person name="Griggs A."/>
            <person name="Gujja S."/>
            <person name="Hansen M."/>
            <person name="Howarth C."/>
            <person name="Imamovic A."/>
            <person name="Ireland A."/>
            <person name="Larimer J."/>
            <person name="McCowan C."/>
            <person name="Murphy C."/>
            <person name="Pearson M."/>
            <person name="Poon T.W."/>
            <person name="Priest M."/>
            <person name="Roberts A."/>
            <person name="Saif S."/>
            <person name="Shea T."/>
            <person name="Sisk P."/>
            <person name="Sykes S."/>
            <person name="Wortman J."/>
            <person name="Nusbaum C."/>
            <person name="Birren B."/>
        </authorList>
    </citation>
    <scope>NUCLEOTIDE SEQUENCE [LARGE SCALE GENOMIC DNA]</scope>
    <source>
        <strain evidence="4 5">CBS 160.54</strain>
    </source>
</reference>
<evidence type="ECO:0000313" key="5">
    <source>
        <dbReference type="Proteomes" id="UP000030678"/>
    </source>
</evidence>
<dbReference type="Pfam" id="PF00170">
    <property type="entry name" value="bZIP_1"/>
    <property type="match status" value="1"/>
</dbReference>
<accession>V9DA42</accession>
<dbReference type="Proteomes" id="UP000030678">
    <property type="component" value="Unassembled WGS sequence"/>
</dbReference>
<dbReference type="CDD" id="cd14688">
    <property type="entry name" value="bZIP_YAP"/>
    <property type="match status" value="1"/>
</dbReference>
<dbReference type="HOGENOM" id="CLU_1165705_0_0_1"/>
<organism evidence="4 5">
    <name type="scientific">Cladophialophora carrionii CBS 160.54</name>
    <dbReference type="NCBI Taxonomy" id="1279043"/>
    <lineage>
        <taxon>Eukaryota</taxon>
        <taxon>Fungi</taxon>
        <taxon>Dikarya</taxon>
        <taxon>Ascomycota</taxon>
        <taxon>Pezizomycotina</taxon>
        <taxon>Eurotiomycetes</taxon>
        <taxon>Chaetothyriomycetidae</taxon>
        <taxon>Chaetothyriales</taxon>
        <taxon>Herpotrichiellaceae</taxon>
        <taxon>Cladophialophora</taxon>
    </lineage>
</organism>
<feature type="domain" description="BZIP" evidence="3">
    <location>
        <begin position="119"/>
        <end position="182"/>
    </location>
</feature>
<dbReference type="GeneID" id="19984008"/>
<dbReference type="RefSeq" id="XP_008728065.1">
    <property type="nucleotide sequence ID" value="XM_008729843.1"/>
</dbReference>
<dbReference type="VEuPathDB" id="FungiDB:G647_05515"/>
<dbReference type="InterPro" id="IPR004827">
    <property type="entry name" value="bZIP"/>
</dbReference>
<dbReference type="PROSITE" id="PS50217">
    <property type="entry name" value="BZIP"/>
    <property type="match status" value="1"/>
</dbReference>
<comment type="subcellular location">
    <subcellularLocation>
        <location evidence="1">Nucleus</location>
    </subcellularLocation>
</comment>
<dbReference type="GO" id="GO:0001228">
    <property type="term" value="F:DNA-binding transcription activator activity, RNA polymerase II-specific"/>
    <property type="evidence" value="ECO:0007669"/>
    <property type="project" value="TreeGrafter"/>
</dbReference>
<protein>
    <recommendedName>
        <fullName evidence="3">BZIP domain-containing protein</fullName>
    </recommendedName>
</protein>
<evidence type="ECO:0000256" key="2">
    <source>
        <dbReference type="ARBA" id="ARBA00023242"/>
    </source>
</evidence>
<dbReference type="GO" id="GO:0000976">
    <property type="term" value="F:transcription cis-regulatory region binding"/>
    <property type="evidence" value="ECO:0007669"/>
    <property type="project" value="InterPro"/>
</dbReference>
<dbReference type="Gene3D" id="1.20.5.170">
    <property type="match status" value="1"/>
</dbReference>
<evidence type="ECO:0000259" key="3">
    <source>
        <dbReference type="PROSITE" id="PS50217"/>
    </source>
</evidence>
<sequence length="227" mass="25573">MDCHNPLQIETYDSWPVFPCELDHNHLSGNADPVLGRINDPRSGTSNRLTYEDLGLFDPDTMETILMGVVESHHEKSNPTSLAACPDSMNTTVTRPPLAKIGIKAPSDHGPPLPEMVGDISGERRRAQNRAAQRAHRDRQKRYVAQLEKRFFALQANYIHLDERYKTVQKEYEALVSFVRSQPTPTESPLLGTVAEPTLTFSFPDLQRRSEFSLCEQELDRVAGTSI</sequence>
<proteinExistence type="predicted"/>
<dbReference type="SMART" id="SM00338">
    <property type="entry name" value="BRLZ"/>
    <property type="match status" value="1"/>
</dbReference>
<keyword evidence="2" id="KW-0539">Nucleus</keyword>
<dbReference type="SUPFAM" id="SSF57959">
    <property type="entry name" value="Leucine zipper domain"/>
    <property type="match status" value="1"/>
</dbReference>
<dbReference type="PANTHER" id="PTHR40621:SF6">
    <property type="entry name" value="AP-1-LIKE TRANSCRIPTION FACTOR YAP1-RELATED"/>
    <property type="match status" value="1"/>
</dbReference>
<dbReference type="EMBL" id="KB822705">
    <property type="protein sequence ID" value="ETI23710.1"/>
    <property type="molecule type" value="Genomic_DNA"/>
</dbReference>
<dbReference type="PANTHER" id="PTHR40621">
    <property type="entry name" value="TRANSCRIPTION FACTOR KAPC-RELATED"/>
    <property type="match status" value="1"/>
</dbReference>